<accession>A0A366XU31</accession>
<dbReference type="Proteomes" id="UP000253314">
    <property type="component" value="Unassembled WGS sequence"/>
</dbReference>
<dbReference type="InterPro" id="IPR015064">
    <property type="entry name" value="Sda"/>
</dbReference>
<dbReference type="AlphaFoldDB" id="A0A366XU31"/>
<proteinExistence type="predicted"/>
<dbReference type="SUPFAM" id="SSF100985">
    <property type="entry name" value="Sporulation inhibitor Sda"/>
    <property type="match status" value="1"/>
</dbReference>
<comment type="caution">
    <text evidence="1">The sequence shown here is derived from an EMBL/GenBank/DDBJ whole genome shotgun (WGS) entry which is preliminary data.</text>
</comment>
<dbReference type="InterPro" id="IPR036916">
    <property type="entry name" value="Sda_sf"/>
</dbReference>
<evidence type="ECO:0000313" key="2">
    <source>
        <dbReference type="Proteomes" id="UP000253314"/>
    </source>
</evidence>
<evidence type="ECO:0000313" key="1">
    <source>
        <dbReference type="EMBL" id="RBW68655.1"/>
    </source>
</evidence>
<dbReference type="Pfam" id="PF08970">
    <property type="entry name" value="Sda"/>
    <property type="match status" value="1"/>
</dbReference>
<protein>
    <submittedName>
        <fullName evidence="1">Sporulation histidine kinase inhibitor Sda</fullName>
    </submittedName>
</protein>
<reference evidence="1 2" key="1">
    <citation type="submission" date="2018-07" db="EMBL/GenBank/DDBJ databases">
        <title>Lottiidibacillus patelloidae gen. nov., sp. nov., isolated from the intestinal tract of a marine limpet and the reclassification of B. taeanensis BH030017T, B. algicola KMM 3737T and B. hwajinpoensis SW-72T as genus Lottiidibacillus.</title>
        <authorList>
            <person name="Liu R."/>
            <person name="Huang Z."/>
        </authorList>
    </citation>
    <scope>NUCLEOTIDE SEQUENCE [LARGE SCALE GENOMIC DNA]</scope>
    <source>
        <strain evidence="1 2">BH030017</strain>
    </source>
</reference>
<dbReference type="Gene3D" id="1.10.287.1100">
    <property type="entry name" value="Sporulation inhibitor A"/>
    <property type="match status" value="1"/>
</dbReference>
<sequence length="52" mass="6249">MEGLSNEFLVKAYIQARVLKLDPDFISLLEKEIKKRELLLIRYRKDEWKAVV</sequence>
<organism evidence="1 2">
    <name type="scientific">Bacillus taeanensis</name>
    <dbReference type="NCBI Taxonomy" id="273032"/>
    <lineage>
        <taxon>Bacteria</taxon>
        <taxon>Bacillati</taxon>
        <taxon>Bacillota</taxon>
        <taxon>Bacilli</taxon>
        <taxon>Bacillales</taxon>
        <taxon>Bacillaceae</taxon>
        <taxon>Bacillus</taxon>
    </lineage>
</organism>
<name>A0A366XU31_9BACI</name>
<keyword evidence="2" id="KW-1185">Reference proteome</keyword>
<gene>
    <name evidence="1" type="ORF">DS031_15495</name>
</gene>
<dbReference type="EMBL" id="QOCW01000018">
    <property type="protein sequence ID" value="RBW68655.1"/>
    <property type="molecule type" value="Genomic_DNA"/>
</dbReference>